<protein>
    <submittedName>
        <fullName evidence="1">Uncharacterized protein</fullName>
    </submittedName>
</protein>
<proteinExistence type="predicted"/>
<dbReference type="Proteomes" id="UP001148629">
    <property type="component" value="Unassembled WGS sequence"/>
</dbReference>
<accession>A0ACC1SIK5</accession>
<evidence type="ECO:0000313" key="2">
    <source>
        <dbReference type="Proteomes" id="UP001148629"/>
    </source>
</evidence>
<evidence type="ECO:0000313" key="1">
    <source>
        <dbReference type="EMBL" id="KAJ3540504.1"/>
    </source>
</evidence>
<dbReference type="EMBL" id="JANRMS010000405">
    <property type="protein sequence ID" value="KAJ3540504.1"/>
    <property type="molecule type" value="Genomic_DNA"/>
</dbReference>
<sequence>MRLGSSLTYVLSVFSIGDPKGHLDRPQENGIKWVTSNWAVARDQPFTIEWQGHDRPVKVKLVRRAEDSWQPLWEIASGNTESSLVFRIPDYLSNILGDSDEYAFQISDDVGKSAISPRWTVEARQAAGSGSLIISDTQPRETATSSGSDDQDASSTGSNDDNATATSGGREQSDATQRPYLGGYFGNSSRRSGLKLGARVGIGIGVSLGLIGLAFLLGLVWRKRRQTQSQEAAAITEPNSGLEVGKPPPQSPQGVQELYGNTQPIQQTQYPPELPAGTPQPGYAMPPQHGHFIAPISELHHDPRPAELGQPEPRASELPTKEGR</sequence>
<organism evidence="1 2">
    <name type="scientific">Fusarium decemcellulare</name>
    <dbReference type="NCBI Taxonomy" id="57161"/>
    <lineage>
        <taxon>Eukaryota</taxon>
        <taxon>Fungi</taxon>
        <taxon>Dikarya</taxon>
        <taxon>Ascomycota</taxon>
        <taxon>Pezizomycotina</taxon>
        <taxon>Sordariomycetes</taxon>
        <taxon>Hypocreomycetidae</taxon>
        <taxon>Hypocreales</taxon>
        <taxon>Nectriaceae</taxon>
        <taxon>Fusarium</taxon>
        <taxon>Fusarium decemcellulare species complex</taxon>
    </lineage>
</organism>
<reference evidence="1" key="1">
    <citation type="submission" date="2022-08" db="EMBL/GenBank/DDBJ databases">
        <title>Genome Sequence of Fusarium decemcellulare.</title>
        <authorList>
            <person name="Buettner E."/>
        </authorList>
    </citation>
    <scope>NUCLEOTIDE SEQUENCE</scope>
    <source>
        <strain evidence="1">Babe19</strain>
    </source>
</reference>
<keyword evidence="2" id="KW-1185">Reference proteome</keyword>
<gene>
    <name evidence="1" type="ORF">NM208_g5035</name>
</gene>
<name>A0ACC1SIK5_9HYPO</name>
<comment type="caution">
    <text evidence="1">The sequence shown here is derived from an EMBL/GenBank/DDBJ whole genome shotgun (WGS) entry which is preliminary data.</text>
</comment>